<dbReference type="InterPro" id="IPR055355">
    <property type="entry name" value="ZP-C"/>
</dbReference>
<protein>
    <submittedName>
        <fullName evidence="4">ZP domain-containing protein</fullName>
    </submittedName>
</protein>
<evidence type="ECO:0000256" key="1">
    <source>
        <dbReference type="SAM" id="MobiDB-lite"/>
    </source>
</evidence>
<dbReference type="PANTHER" id="PTHR46560">
    <property type="entry name" value="CYPHER, ISOFORM B"/>
    <property type="match status" value="1"/>
</dbReference>
<dbReference type="PROSITE" id="PS51034">
    <property type="entry name" value="ZP_2"/>
    <property type="match status" value="1"/>
</dbReference>
<feature type="region of interest" description="Disordered" evidence="1">
    <location>
        <begin position="326"/>
        <end position="345"/>
    </location>
</feature>
<dbReference type="SMART" id="SM00241">
    <property type="entry name" value="ZP"/>
    <property type="match status" value="1"/>
</dbReference>
<dbReference type="WBParaSite" id="MBELARI_LOCUS5309">
    <property type="protein sequence ID" value="MBELARI_LOCUS5309"/>
    <property type="gene ID" value="MBELARI_LOCUS5309"/>
</dbReference>
<keyword evidence="3" id="KW-1185">Reference proteome</keyword>
<dbReference type="PANTHER" id="PTHR46560:SF5">
    <property type="entry name" value="CYPHER, ISOFORM B"/>
    <property type="match status" value="1"/>
</dbReference>
<evidence type="ECO:0000313" key="4">
    <source>
        <dbReference type="WBParaSite" id="MBELARI_LOCUS5309"/>
    </source>
</evidence>
<dbReference type="InterPro" id="IPR001507">
    <property type="entry name" value="ZP_dom"/>
</dbReference>
<name>A0AAF3FEC9_9BILA</name>
<feature type="domain" description="ZP" evidence="2">
    <location>
        <begin position="37"/>
        <end position="281"/>
    </location>
</feature>
<organism evidence="3 4">
    <name type="scientific">Mesorhabditis belari</name>
    <dbReference type="NCBI Taxonomy" id="2138241"/>
    <lineage>
        <taxon>Eukaryota</taxon>
        <taxon>Metazoa</taxon>
        <taxon>Ecdysozoa</taxon>
        <taxon>Nematoda</taxon>
        <taxon>Chromadorea</taxon>
        <taxon>Rhabditida</taxon>
        <taxon>Rhabditina</taxon>
        <taxon>Rhabditomorpha</taxon>
        <taxon>Rhabditoidea</taxon>
        <taxon>Rhabditidae</taxon>
        <taxon>Mesorhabditinae</taxon>
        <taxon>Mesorhabditis</taxon>
    </lineage>
</organism>
<dbReference type="Proteomes" id="UP000887575">
    <property type="component" value="Unassembled WGS sequence"/>
</dbReference>
<dbReference type="AlphaFoldDB" id="A0AAF3FEC9"/>
<feature type="compositionally biased region" description="Basic and acidic residues" evidence="1">
    <location>
        <begin position="331"/>
        <end position="341"/>
    </location>
</feature>
<sequence>MPPWINRLFPDYQLWLLLVAYLNLYTALPSILHTSISCDKSDFLLKIAFNETFNGLIYTEQGSPNCVYVNASIQPNSNYQVKIPLAGCETRRNSDGNLENEIVIQNGDSFRAGADRKFLLTCIPAAPRFRDSLVTVSFGGVTIDQATTASSLSGSQKLAYSVTVIDATKPGRSPLKRPLAVGDKVIYSVFVSHPTNARIGRCWATDGSSNLELSDRDGCSLQRSGDVWNDFRITENDTGITYENSIKAWAFPTSNEVNIFCNLHVCASCKQTQCATRRRRGLTADNSIENPLQPLEYRLIGDQVMDDDLAPPIPLLGTLRLRRGSSTIPEADPRREADPRPEAAAQKSVSSRNFLILSLFSIFLLNQ</sequence>
<evidence type="ECO:0000313" key="3">
    <source>
        <dbReference type="Proteomes" id="UP000887575"/>
    </source>
</evidence>
<evidence type="ECO:0000259" key="2">
    <source>
        <dbReference type="PROSITE" id="PS51034"/>
    </source>
</evidence>
<dbReference type="Pfam" id="PF00100">
    <property type="entry name" value="Zona_pellucida"/>
    <property type="match status" value="1"/>
</dbReference>
<proteinExistence type="predicted"/>
<accession>A0AAF3FEC9</accession>
<reference evidence="4" key="1">
    <citation type="submission" date="2024-02" db="UniProtKB">
        <authorList>
            <consortium name="WormBaseParasite"/>
        </authorList>
    </citation>
    <scope>IDENTIFICATION</scope>
</reference>